<feature type="domain" description="THAP-type" evidence="7">
    <location>
        <begin position="1"/>
        <end position="90"/>
    </location>
</feature>
<name>A0A1A8CSD1_NOTKA</name>
<evidence type="ECO:0000256" key="5">
    <source>
        <dbReference type="PROSITE-ProRule" id="PRU00309"/>
    </source>
</evidence>
<dbReference type="Pfam" id="PF05485">
    <property type="entry name" value="THAP"/>
    <property type="match status" value="1"/>
</dbReference>
<accession>A0A1A8CSD1</accession>
<dbReference type="SMART" id="SM00980">
    <property type="entry name" value="THAP"/>
    <property type="match status" value="1"/>
</dbReference>
<keyword evidence="2 5" id="KW-0863">Zinc-finger</keyword>
<evidence type="ECO:0000256" key="6">
    <source>
        <dbReference type="SAM" id="MobiDB-lite"/>
    </source>
</evidence>
<evidence type="ECO:0000256" key="4">
    <source>
        <dbReference type="ARBA" id="ARBA00023125"/>
    </source>
</evidence>
<reference evidence="8" key="2">
    <citation type="submission" date="2016-06" db="EMBL/GenBank/DDBJ databases">
        <title>The genome of a short-lived fish provides insights into sex chromosome evolution and the genetic control of aging.</title>
        <authorList>
            <person name="Reichwald K."/>
            <person name="Felder M."/>
            <person name="Petzold A."/>
            <person name="Koch P."/>
            <person name="Groth M."/>
            <person name="Platzer M."/>
        </authorList>
    </citation>
    <scope>NUCLEOTIDE SEQUENCE</scope>
    <source>
        <tissue evidence="8">Brain</tissue>
    </source>
</reference>
<gene>
    <name evidence="8" type="primary">SI:DKEYP-30E7.2</name>
</gene>
<keyword evidence="4 5" id="KW-0238">DNA-binding</keyword>
<dbReference type="GO" id="GO:0008270">
    <property type="term" value="F:zinc ion binding"/>
    <property type="evidence" value="ECO:0007669"/>
    <property type="project" value="UniProtKB-KW"/>
</dbReference>
<reference evidence="8" key="1">
    <citation type="submission" date="2016-05" db="EMBL/GenBank/DDBJ databases">
        <authorList>
            <person name="Lavstsen T."/>
            <person name="Jespersen J.S."/>
        </authorList>
    </citation>
    <scope>NUCLEOTIDE SEQUENCE</scope>
    <source>
        <tissue evidence="8">Brain</tissue>
    </source>
</reference>
<protein>
    <submittedName>
        <fullName evidence="8">Si:dkeyp-30e7.2</fullName>
    </submittedName>
</protein>
<evidence type="ECO:0000259" key="7">
    <source>
        <dbReference type="PROSITE" id="PS50950"/>
    </source>
</evidence>
<dbReference type="InterPro" id="IPR006612">
    <property type="entry name" value="THAP_Znf"/>
</dbReference>
<feature type="region of interest" description="Disordered" evidence="6">
    <location>
        <begin position="180"/>
        <end position="213"/>
    </location>
</feature>
<dbReference type="PROSITE" id="PS50950">
    <property type="entry name" value="ZF_THAP"/>
    <property type="match status" value="1"/>
</dbReference>
<evidence type="ECO:0000256" key="1">
    <source>
        <dbReference type="ARBA" id="ARBA00022723"/>
    </source>
</evidence>
<feature type="region of interest" description="Disordered" evidence="6">
    <location>
        <begin position="604"/>
        <end position="630"/>
    </location>
</feature>
<dbReference type="PANTHER" id="PTHR31751:SF44">
    <property type="entry name" value="SI:CH211-211K8.4-RELATED"/>
    <property type="match status" value="1"/>
</dbReference>
<dbReference type="GO" id="GO:0003677">
    <property type="term" value="F:DNA binding"/>
    <property type="evidence" value="ECO:0007669"/>
    <property type="project" value="UniProtKB-UniRule"/>
</dbReference>
<dbReference type="AlphaFoldDB" id="A0A1A8CSD1"/>
<feature type="compositionally biased region" description="Polar residues" evidence="6">
    <location>
        <begin position="188"/>
        <end position="213"/>
    </location>
</feature>
<organism evidence="8">
    <name type="scientific">Nothobranchius kadleci</name>
    <name type="common">African annual killifish</name>
    <dbReference type="NCBI Taxonomy" id="1051664"/>
    <lineage>
        <taxon>Eukaryota</taxon>
        <taxon>Metazoa</taxon>
        <taxon>Chordata</taxon>
        <taxon>Craniata</taxon>
        <taxon>Vertebrata</taxon>
        <taxon>Euteleostomi</taxon>
        <taxon>Actinopterygii</taxon>
        <taxon>Neopterygii</taxon>
        <taxon>Teleostei</taxon>
        <taxon>Neoteleostei</taxon>
        <taxon>Acanthomorphata</taxon>
        <taxon>Ovalentaria</taxon>
        <taxon>Atherinomorphae</taxon>
        <taxon>Cyprinodontiformes</taxon>
        <taxon>Nothobranchiidae</taxon>
        <taxon>Nothobranchius</taxon>
    </lineage>
</organism>
<keyword evidence="3" id="KW-0862">Zinc</keyword>
<dbReference type="PANTHER" id="PTHR31751">
    <property type="entry name" value="SI:CH211-108C17.2-RELATED-RELATED"/>
    <property type="match status" value="1"/>
</dbReference>
<proteinExistence type="predicted"/>
<evidence type="ECO:0000256" key="3">
    <source>
        <dbReference type="ARBA" id="ARBA00022833"/>
    </source>
</evidence>
<feature type="region of interest" description="Disordered" evidence="6">
    <location>
        <begin position="87"/>
        <end position="107"/>
    </location>
</feature>
<dbReference type="SUPFAM" id="SSF57716">
    <property type="entry name" value="Glucocorticoid receptor-like (DNA-binding domain)"/>
    <property type="match status" value="1"/>
</dbReference>
<dbReference type="SMART" id="SM00692">
    <property type="entry name" value="DM3"/>
    <property type="match status" value="1"/>
</dbReference>
<sequence length="686" mass="77512">MPKPRLDGCKCSVSGCTDPHECLHRPPVSEEVRIAWLNFIFHGNVPSSVRKVLFVCAKHFKDECFTNLRQYREGLAERLRLIEGSVPTEYGGDGHTSKVRSTPRTQKPSFISAGCQTKPQMCAVGTQLSWRTLRPHTRSIGIQSAATVRSVAVGPSRRLLPVPFPSTPLRSFKEAKRPRLEFEEQDISTRSANPDSSYHSAQPVTASTDSSWLSPTAATSSYEDAKFIVFEKCLLSLFETCPACTRDCDVQSRRRGTLLTVEQLCPHCRFFRRWNSQPIIRSTPVGDLQLSAAVHFCGESFEKTRKVFDAMHLKTHTDDVFRRHVSSYLEPAIIHSWNAKQCTALQSLTEEDQVIIGGDMCADSPGHSAKYGCYSVMNMQRNQIIDIQLVQSNKVGGSNHMEKEGLRRSLELLEGSGVKVESIITERRPRVQKFLSEREMKHYYDVRQMAKGLSKKLHRLGKDSDCGQVKKWHKSIINHLYWCAVGCASGAEKVSRWKSILNHIQDIHIHSDPAFPKCLHRTRVSKDPNKWFKPGTAALKRLERVLTTKRFLRDVENLSPHYQTSSLESFHNELLRSAPKDAVLPFTGRLCRLYLAAMHYNENADRPRKRPSKGYPLLFPEAKNGGHPGKQVKKEPTNFYVFNLIHLVFTEVVHDPQPFVCAATLIDVPQDKPALDDAVAACATLQ</sequence>
<keyword evidence="1" id="KW-0479">Metal-binding</keyword>
<evidence type="ECO:0000256" key="2">
    <source>
        <dbReference type="ARBA" id="ARBA00022771"/>
    </source>
</evidence>
<dbReference type="EMBL" id="HADZ01018012">
    <property type="protein sequence ID" value="SBP81953.1"/>
    <property type="molecule type" value="Transcribed_RNA"/>
</dbReference>
<evidence type="ECO:0000313" key="8">
    <source>
        <dbReference type="EMBL" id="SBP81953.1"/>
    </source>
</evidence>